<reference evidence="2" key="1">
    <citation type="submission" date="2023-03" db="EMBL/GenBank/DDBJ databases">
        <title>Massive genome expansion in bonnet fungi (Mycena s.s.) driven by repeated elements and novel gene families across ecological guilds.</title>
        <authorList>
            <consortium name="Lawrence Berkeley National Laboratory"/>
            <person name="Harder C.B."/>
            <person name="Miyauchi S."/>
            <person name="Viragh M."/>
            <person name="Kuo A."/>
            <person name="Thoen E."/>
            <person name="Andreopoulos B."/>
            <person name="Lu D."/>
            <person name="Skrede I."/>
            <person name="Drula E."/>
            <person name="Henrissat B."/>
            <person name="Morin E."/>
            <person name="Kohler A."/>
            <person name="Barry K."/>
            <person name="LaButti K."/>
            <person name="Morin E."/>
            <person name="Salamov A."/>
            <person name="Lipzen A."/>
            <person name="Mereny Z."/>
            <person name="Hegedus B."/>
            <person name="Baldrian P."/>
            <person name="Stursova M."/>
            <person name="Weitz H."/>
            <person name="Taylor A."/>
            <person name="Grigoriev I.V."/>
            <person name="Nagy L.G."/>
            <person name="Martin F."/>
            <person name="Kauserud H."/>
        </authorList>
    </citation>
    <scope>NUCLEOTIDE SEQUENCE</scope>
    <source>
        <strain evidence="2">CBHHK188m</strain>
    </source>
</reference>
<evidence type="ECO:0000259" key="1">
    <source>
        <dbReference type="Pfam" id="PF10544"/>
    </source>
</evidence>
<dbReference type="EMBL" id="JARJLG010000003">
    <property type="protein sequence ID" value="KAJ7782589.1"/>
    <property type="molecule type" value="Genomic_DNA"/>
</dbReference>
<dbReference type="Pfam" id="PF10544">
    <property type="entry name" value="T5orf172"/>
    <property type="match status" value="1"/>
</dbReference>
<proteinExistence type="predicted"/>
<protein>
    <recommendedName>
        <fullName evidence="1">Bacteriophage T5 Orf172 DNA-binding domain-containing protein</fullName>
    </recommendedName>
</protein>
<evidence type="ECO:0000313" key="3">
    <source>
        <dbReference type="Proteomes" id="UP001215280"/>
    </source>
</evidence>
<dbReference type="AlphaFoldDB" id="A0AAD7KDP4"/>
<dbReference type="InterPro" id="IPR018306">
    <property type="entry name" value="Phage_T5_Orf172_DNA-bd"/>
</dbReference>
<dbReference type="Proteomes" id="UP001215280">
    <property type="component" value="Unassembled WGS sequence"/>
</dbReference>
<comment type="caution">
    <text evidence="2">The sequence shown here is derived from an EMBL/GenBank/DDBJ whole genome shotgun (WGS) entry which is preliminary data.</text>
</comment>
<organism evidence="2 3">
    <name type="scientific">Mycena maculata</name>
    <dbReference type="NCBI Taxonomy" id="230809"/>
    <lineage>
        <taxon>Eukaryota</taxon>
        <taxon>Fungi</taxon>
        <taxon>Dikarya</taxon>
        <taxon>Basidiomycota</taxon>
        <taxon>Agaricomycotina</taxon>
        <taxon>Agaricomycetes</taxon>
        <taxon>Agaricomycetidae</taxon>
        <taxon>Agaricales</taxon>
        <taxon>Marasmiineae</taxon>
        <taxon>Mycenaceae</taxon>
        <taxon>Mycena</taxon>
    </lineage>
</organism>
<name>A0AAD7KDP4_9AGAR</name>
<accession>A0AAD7KDP4</accession>
<gene>
    <name evidence="2" type="ORF">DFH07DRAFT_764721</name>
</gene>
<evidence type="ECO:0000313" key="2">
    <source>
        <dbReference type="EMBL" id="KAJ7782589.1"/>
    </source>
</evidence>
<feature type="domain" description="Bacteriophage T5 Orf172 DNA-binding" evidence="1">
    <location>
        <begin position="78"/>
        <end position="153"/>
    </location>
</feature>
<keyword evidence="3" id="KW-1185">Reference proteome</keyword>
<sequence length="211" mass="24533">MAPRTIISALKSLQSAPVQTKIRLFYERKLYHFRAKRRLHPFASEGEGSDYIVARFNNQDVDAYRRGEMTGRKLLSCCVLKVGHSSRMETRQTEYRGCDEDATQTHVWICHYIVQRRCYAERFLHLFAFREGGVRDVRRCPCGVFHHEYFNFPSIGGLANLESMLVKVLHAMREGVHRIYQSNKNLKSRNENFKTCATSSPVGLEVVEREL</sequence>